<sequence length="138" mass="14845">MYPAEIVLPMKAELTDGGFEDLSTPELVNDTLKQTGTTLLVVNSVCGCAAGSCRPGVLMAVHNAAKKPDHLATVFAGFDVAAVNQVRQHLLPYPPSSPAIALFKDGTLVSMVERHQIEGRSAQMIAHHLIAEFEKYCN</sequence>
<dbReference type="Gene3D" id="3.40.30.10">
    <property type="entry name" value="Glutaredoxin"/>
    <property type="match status" value="1"/>
</dbReference>
<name>A0ABV8Q027_9BACT</name>
<dbReference type="Proteomes" id="UP001595906">
    <property type="component" value="Unassembled WGS sequence"/>
</dbReference>
<proteinExistence type="inferred from homology"/>
<dbReference type="NCBIfam" id="TIGR04191">
    <property type="entry name" value="YphP_YqiW"/>
    <property type="match status" value="1"/>
</dbReference>
<comment type="similarity">
    <text evidence="1">Belongs to the bacilliredoxin family.</text>
</comment>
<dbReference type="Pfam" id="PF06491">
    <property type="entry name" value="Disulph_isomer"/>
    <property type="match status" value="1"/>
</dbReference>
<dbReference type="PANTHER" id="PTHR40052:SF2">
    <property type="entry name" value="BACILLIREDOXIN BRXA"/>
    <property type="match status" value="1"/>
</dbReference>
<keyword evidence="3" id="KW-1185">Reference proteome</keyword>
<organism evidence="2 3">
    <name type="scientific">Parasediminibacterium paludis</name>
    <dbReference type="NCBI Taxonomy" id="908966"/>
    <lineage>
        <taxon>Bacteria</taxon>
        <taxon>Pseudomonadati</taxon>
        <taxon>Bacteroidota</taxon>
        <taxon>Chitinophagia</taxon>
        <taxon>Chitinophagales</taxon>
        <taxon>Chitinophagaceae</taxon>
        <taxon>Parasediminibacterium</taxon>
    </lineage>
</organism>
<dbReference type="RefSeq" id="WP_379014843.1">
    <property type="nucleotide sequence ID" value="NZ_JBHSDC010000027.1"/>
</dbReference>
<evidence type="ECO:0000313" key="2">
    <source>
        <dbReference type="EMBL" id="MFC4232835.1"/>
    </source>
</evidence>
<accession>A0ABV8Q027</accession>
<protein>
    <submittedName>
        <fullName evidence="2">BrxA/BrxB family bacilliredoxin</fullName>
    </submittedName>
</protein>
<evidence type="ECO:0000313" key="3">
    <source>
        <dbReference type="Proteomes" id="UP001595906"/>
    </source>
</evidence>
<dbReference type="InterPro" id="IPR009474">
    <property type="entry name" value="BrxB/BrxA"/>
</dbReference>
<dbReference type="EMBL" id="JBHSDC010000027">
    <property type="protein sequence ID" value="MFC4232835.1"/>
    <property type="molecule type" value="Genomic_DNA"/>
</dbReference>
<dbReference type="PANTHER" id="PTHR40052">
    <property type="entry name" value="UPF0403 PROTEIN YQIW-RELATED"/>
    <property type="match status" value="1"/>
</dbReference>
<comment type="caution">
    <text evidence="2">The sequence shown here is derived from an EMBL/GenBank/DDBJ whole genome shotgun (WGS) entry which is preliminary data.</text>
</comment>
<evidence type="ECO:0000256" key="1">
    <source>
        <dbReference type="ARBA" id="ARBA00038305"/>
    </source>
</evidence>
<reference evidence="3" key="1">
    <citation type="journal article" date="2019" name="Int. J. Syst. Evol. Microbiol.">
        <title>The Global Catalogue of Microorganisms (GCM) 10K type strain sequencing project: providing services to taxonomists for standard genome sequencing and annotation.</title>
        <authorList>
            <consortium name="The Broad Institute Genomics Platform"/>
            <consortium name="The Broad Institute Genome Sequencing Center for Infectious Disease"/>
            <person name="Wu L."/>
            <person name="Ma J."/>
        </authorList>
    </citation>
    <scope>NUCLEOTIDE SEQUENCE [LARGE SCALE GENOMIC DNA]</scope>
    <source>
        <strain evidence="3">CECT 8010</strain>
    </source>
</reference>
<gene>
    <name evidence="2" type="ORF">ACFOW1_13115</name>
</gene>